<name>A0AAV1WQZ7_LUPLU</name>
<evidence type="ECO:0000313" key="3">
    <source>
        <dbReference type="Proteomes" id="UP001497480"/>
    </source>
</evidence>
<reference evidence="2 3" key="1">
    <citation type="submission" date="2024-03" db="EMBL/GenBank/DDBJ databases">
        <authorList>
            <person name="Martinez-Hernandez J."/>
        </authorList>
    </citation>
    <scope>NUCLEOTIDE SEQUENCE [LARGE SCALE GENOMIC DNA]</scope>
</reference>
<dbReference type="Proteomes" id="UP001497480">
    <property type="component" value="Unassembled WGS sequence"/>
</dbReference>
<gene>
    <name evidence="2" type="ORF">LLUT_LOCUS12453</name>
</gene>
<dbReference type="PANTHER" id="PTHR35704:SF1">
    <property type="entry name" value="OS02G0254600 PROTEIN"/>
    <property type="match status" value="1"/>
</dbReference>
<proteinExistence type="predicted"/>
<feature type="compositionally biased region" description="Basic and acidic residues" evidence="1">
    <location>
        <begin position="23"/>
        <end position="39"/>
    </location>
</feature>
<feature type="region of interest" description="Disordered" evidence="1">
    <location>
        <begin position="1"/>
        <end position="39"/>
    </location>
</feature>
<dbReference type="EMBL" id="CAXHTB010000009">
    <property type="protein sequence ID" value="CAL0311393.1"/>
    <property type="molecule type" value="Genomic_DNA"/>
</dbReference>
<feature type="region of interest" description="Disordered" evidence="1">
    <location>
        <begin position="83"/>
        <end position="103"/>
    </location>
</feature>
<accession>A0AAV1WQZ7</accession>
<comment type="caution">
    <text evidence="2">The sequence shown here is derived from an EMBL/GenBank/DDBJ whole genome shotgun (WGS) entry which is preliminary data.</text>
</comment>
<keyword evidence="3" id="KW-1185">Reference proteome</keyword>
<dbReference type="AlphaFoldDB" id="A0AAV1WQZ7"/>
<organism evidence="2 3">
    <name type="scientific">Lupinus luteus</name>
    <name type="common">European yellow lupine</name>
    <dbReference type="NCBI Taxonomy" id="3873"/>
    <lineage>
        <taxon>Eukaryota</taxon>
        <taxon>Viridiplantae</taxon>
        <taxon>Streptophyta</taxon>
        <taxon>Embryophyta</taxon>
        <taxon>Tracheophyta</taxon>
        <taxon>Spermatophyta</taxon>
        <taxon>Magnoliopsida</taxon>
        <taxon>eudicotyledons</taxon>
        <taxon>Gunneridae</taxon>
        <taxon>Pentapetalae</taxon>
        <taxon>rosids</taxon>
        <taxon>fabids</taxon>
        <taxon>Fabales</taxon>
        <taxon>Fabaceae</taxon>
        <taxon>Papilionoideae</taxon>
        <taxon>50 kb inversion clade</taxon>
        <taxon>genistoids sensu lato</taxon>
        <taxon>core genistoids</taxon>
        <taxon>Genisteae</taxon>
        <taxon>Lupinus</taxon>
    </lineage>
</organism>
<evidence type="ECO:0000313" key="2">
    <source>
        <dbReference type="EMBL" id="CAL0311393.1"/>
    </source>
</evidence>
<protein>
    <submittedName>
        <fullName evidence="2">Uncharacterized protein</fullName>
    </submittedName>
</protein>
<dbReference type="PANTHER" id="PTHR35704">
    <property type="entry name" value="OS02G0254600 PROTEIN"/>
    <property type="match status" value="1"/>
</dbReference>
<sequence>MGNCMETCTERQQDDAVEMQKQQQHDEESGFVKENGDDDKEKKNVLRVKVVLTKEELKWLMLQLNNEKEGMKLEQALEEIERRRDQKVNEGWKPSLESIMEAP</sequence>
<evidence type="ECO:0000256" key="1">
    <source>
        <dbReference type="SAM" id="MobiDB-lite"/>
    </source>
</evidence>